<dbReference type="EMBL" id="MU154647">
    <property type="protein sequence ID" value="KAF9490236.1"/>
    <property type="molecule type" value="Genomic_DNA"/>
</dbReference>
<feature type="compositionally biased region" description="Polar residues" evidence="1">
    <location>
        <begin position="13"/>
        <end position="24"/>
    </location>
</feature>
<gene>
    <name evidence="2" type="ORF">BDN71DRAFT_211410</name>
</gene>
<reference evidence="2" key="1">
    <citation type="submission" date="2020-11" db="EMBL/GenBank/DDBJ databases">
        <authorList>
            <consortium name="DOE Joint Genome Institute"/>
            <person name="Ahrendt S."/>
            <person name="Riley R."/>
            <person name="Andreopoulos W."/>
            <person name="Labutti K."/>
            <person name="Pangilinan J."/>
            <person name="Ruiz-Duenas F.J."/>
            <person name="Barrasa J.M."/>
            <person name="Sanchez-Garcia M."/>
            <person name="Camarero S."/>
            <person name="Miyauchi S."/>
            <person name="Serrano A."/>
            <person name="Linde D."/>
            <person name="Babiker R."/>
            <person name="Drula E."/>
            <person name="Ayuso-Fernandez I."/>
            <person name="Pacheco R."/>
            <person name="Padilla G."/>
            <person name="Ferreira P."/>
            <person name="Barriuso J."/>
            <person name="Kellner H."/>
            <person name="Castanera R."/>
            <person name="Alfaro M."/>
            <person name="Ramirez L."/>
            <person name="Pisabarro A.G."/>
            <person name="Kuo A."/>
            <person name="Tritt A."/>
            <person name="Lipzen A."/>
            <person name="He G."/>
            <person name="Yan M."/>
            <person name="Ng V."/>
            <person name="Cullen D."/>
            <person name="Martin F."/>
            <person name="Rosso M.-N."/>
            <person name="Henrissat B."/>
            <person name="Hibbett D."/>
            <person name="Martinez A.T."/>
            <person name="Grigoriev I.V."/>
        </authorList>
    </citation>
    <scope>NUCLEOTIDE SEQUENCE</scope>
    <source>
        <strain evidence="2">ATCC 90797</strain>
    </source>
</reference>
<keyword evidence="3" id="KW-1185">Reference proteome</keyword>
<protein>
    <submittedName>
        <fullName evidence="2">Uncharacterized protein</fullName>
    </submittedName>
</protein>
<proteinExistence type="predicted"/>
<comment type="caution">
    <text evidence="2">The sequence shown here is derived from an EMBL/GenBank/DDBJ whole genome shotgun (WGS) entry which is preliminary data.</text>
</comment>
<dbReference type="AlphaFoldDB" id="A0A9P6D2P7"/>
<name>A0A9P6D2P7_PLEER</name>
<sequence>MHQVASRYFTHFPPQNQLRPKQSVNRARNARPRPRNLAQFKVCACISRIEACCGRRVPGIVPGMVSAGGVGQQNIDYSEEIQSCWLVGRTDVRAGETRCQIRGLHSHHFFGSNFSPVNDALFSKPHRTRKRGVSTPRTETGYQALTDSYIFNTSYL</sequence>
<evidence type="ECO:0000313" key="3">
    <source>
        <dbReference type="Proteomes" id="UP000807025"/>
    </source>
</evidence>
<accession>A0A9P6D2P7</accession>
<evidence type="ECO:0000313" key="2">
    <source>
        <dbReference type="EMBL" id="KAF9490236.1"/>
    </source>
</evidence>
<evidence type="ECO:0000256" key="1">
    <source>
        <dbReference type="SAM" id="MobiDB-lite"/>
    </source>
</evidence>
<feature type="region of interest" description="Disordered" evidence="1">
    <location>
        <begin position="1"/>
        <end position="31"/>
    </location>
</feature>
<dbReference type="Proteomes" id="UP000807025">
    <property type="component" value="Unassembled WGS sequence"/>
</dbReference>
<organism evidence="2 3">
    <name type="scientific">Pleurotus eryngii</name>
    <name type="common">Boletus of the steppes</name>
    <dbReference type="NCBI Taxonomy" id="5323"/>
    <lineage>
        <taxon>Eukaryota</taxon>
        <taxon>Fungi</taxon>
        <taxon>Dikarya</taxon>
        <taxon>Basidiomycota</taxon>
        <taxon>Agaricomycotina</taxon>
        <taxon>Agaricomycetes</taxon>
        <taxon>Agaricomycetidae</taxon>
        <taxon>Agaricales</taxon>
        <taxon>Pleurotineae</taxon>
        <taxon>Pleurotaceae</taxon>
        <taxon>Pleurotus</taxon>
    </lineage>
</organism>